<dbReference type="PANTHER" id="PTHR11905">
    <property type="entry name" value="ADAM A DISINTEGRIN AND METALLOPROTEASE DOMAIN"/>
    <property type="match status" value="1"/>
</dbReference>
<dbReference type="PROSITE" id="PS50026">
    <property type="entry name" value="EGF_3"/>
    <property type="match status" value="1"/>
</dbReference>
<dbReference type="GO" id="GO:0004222">
    <property type="term" value="F:metalloendopeptidase activity"/>
    <property type="evidence" value="ECO:0007669"/>
    <property type="project" value="InterPro"/>
</dbReference>
<dbReference type="Pfam" id="PF01421">
    <property type="entry name" value="Reprolysin"/>
    <property type="match status" value="1"/>
</dbReference>
<dbReference type="GeneTree" id="ENSGT00940000166115"/>
<gene>
    <name evidence="14" type="primary">LOC110515237</name>
</gene>
<keyword evidence="8" id="KW-0862">Zinc</keyword>
<sequence>MMVNADRRPDSGKVRLPLQVSQLVVRHMMVNADRRPDSGKVRLPLQVSQLVVRHMMVNADRRPDSGKVRLPLQVSQLVVRHMMVNADRRPDSGKTEEPEERSYSLIIDNKEHFLHLQKNTEFLSKSFVQFSHDAAGNLTPAYPKPDVHCYYHGDVEDHEESLVALSTCSGLRGVILLGNQSYGLEPVKQSTNNEHLLYRLEHSQSEPFVCGVTNETSRTESHSSFDPSLSMTALLRRKRNLPQTRYVELVLVADFLRYTYKKKNETAVREEMVELANLLDGYYKRLNIRVVLVGLEIFKEANPFSVEGSAGEVLGLFVKWRKTVLLPRIRHDDAQLIVGLAGAYAGGILGMAFVGTVCSMATAGGINVYSGDGLGYVSTVVAHEMGHNLGMNHDDSRCSCNGGSCIMAASATGSTLFSDCSASDFERLVLRGGGVCLLNQPSQSNIVSVGKCGNGMLEEGEDCDCGTPQECTNKCCDAATCKLTWGSACAQGACCKDCKISVSGTPCRGSVNSCDLPEYCNGSTSYCPSDFYIMDGLLCENNAAYCYEGRCQTYDYQCKHLFETGASKAADICFQTANLKGDAFGNCGMTSSGTYVKCSLANAMCGKVQCTNVNTNNPPPGGSVSNQIIDGSSCVNADFNLGSDVLDPAYVNQGSPCTKGKACLDFQCVNASALLPVDLHCDANNTCNSRGVCNNQGHCHCNDGWGPPNCAKSGRGGSVDSGPAQIDYSLRDGLLIFFLLVVPILVLLVLVLLYVFRRDTLERCLKGPRSRRSRSGNTANGNAPKQPTTQPPATQAPPPQVNCFFPQQHRPRPLESNCYPSNTGPTPSGQTVTPATQAPPPWVKLLPQQHRPHPLGSNCYPSNTGPTPSGQTVPPATQAPPPRVNSSTTCTVGSDIDTLDKK</sequence>
<dbReference type="SMART" id="SM00608">
    <property type="entry name" value="ACR"/>
    <property type="match status" value="1"/>
</dbReference>
<dbReference type="GO" id="GO:0046872">
    <property type="term" value="F:metal ion binding"/>
    <property type="evidence" value="ECO:0007669"/>
    <property type="project" value="UniProtKB-KW"/>
</dbReference>
<dbReference type="FunFam" id="3.40.390.10:FF:000002">
    <property type="entry name" value="Disintegrin and metalloproteinase domain-containing protein 22"/>
    <property type="match status" value="1"/>
</dbReference>
<reference evidence="14" key="2">
    <citation type="submission" date="2025-09" db="UniProtKB">
        <authorList>
            <consortium name="Ensembl"/>
        </authorList>
    </citation>
    <scope>IDENTIFICATION</scope>
</reference>
<dbReference type="FunFam" id="4.10.70.10:FF:000001">
    <property type="entry name" value="Disintegrin and metalloproteinase domain-containing protein 22"/>
    <property type="match status" value="1"/>
</dbReference>
<dbReference type="SUPFAM" id="SSF57552">
    <property type="entry name" value="Blood coagulation inhibitor (disintegrin)"/>
    <property type="match status" value="1"/>
</dbReference>
<feature type="compositionally biased region" description="Polar residues" evidence="9">
    <location>
        <begin position="859"/>
        <end position="870"/>
    </location>
</feature>
<keyword evidence="2 10" id="KW-0812">Transmembrane</keyword>
<dbReference type="Gene3D" id="3.40.390.10">
    <property type="entry name" value="Collagenase (Catalytic Domain)"/>
    <property type="match status" value="1"/>
</dbReference>
<dbReference type="InterPro" id="IPR036436">
    <property type="entry name" value="Disintegrin_dom_sf"/>
</dbReference>
<dbReference type="SUPFAM" id="SSF55486">
    <property type="entry name" value="Metalloproteases ('zincins'), catalytic domain"/>
    <property type="match status" value="1"/>
</dbReference>
<dbReference type="InterPro" id="IPR001762">
    <property type="entry name" value="Disintegrin_dom"/>
</dbReference>
<dbReference type="Pfam" id="PF00200">
    <property type="entry name" value="Disintegrin"/>
    <property type="match status" value="1"/>
</dbReference>
<evidence type="ECO:0000313" key="14">
    <source>
        <dbReference type="Ensembl" id="ENSOMYP00000143561.1"/>
    </source>
</evidence>
<evidence type="ECO:0000256" key="7">
    <source>
        <dbReference type="PROSITE-ProRule" id="PRU00076"/>
    </source>
</evidence>
<keyword evidence="3 10" id="KW-1133">Transmembrane helix</keyword>
<evidence type="ECO:0000256" key="2">
    <source>
        <dbReference type="ARBA" id="ARBA00022692"/>
    </source>
</evidence>
<dbReference type="Pfam" id="PF08516">
    <property type="entry name" value="ADAM_CR"/>
    <property type="match status" value="1"/>
</dbReference>
<dbReference type="PRINTS" id="PR00289">
    <property type="entry name" value="DISINTEGRIN"/>
</dbReference>
<feature type="binding site" evidence="8">
    <location>
        <position position="383"/>
    </location>
    <ligand>
        <name>Zn(2+)</name>
        <dbReference type="ChEBI" id="CHEBI:29105"/>
        <note>catalytic</note>
    </ligand>
</feature>
<dbReference type="InterPro" id="IPR024079">
    <property type="entry name" value="MetalloPept_cat_dom_sf"/>
</dbReference>
<dbReference type="SMART" id="SM00050">
    <property type="entry name" value="DISIN"/>
    <property type="match status" value="1"/>
</dbReference>
<dbReference type="AlphaFoldDB" id="A0A8K9Y8D0"/>
<dbReference type="CDD" id="cd04269">
    <property type="entry name" value="ZnMc_adamalysin_II_like"/>
    <property type="match status" value="1"/>
</dbReference>
<keyword evidence="5 7" id="KW-1015">Disulfide bond</keyword>
<feature type="domain" description="Peptidase M12B" evidence="13">
    <location>
        <begin position="245"/>
        <end position="441"/>
    </location>
</feature>
<name>A0A8K9Y8D0_ONCMY</name>
<feature type="domain" description="Disintegrin" evidence="12">
    <location>
        <begin position="449"/>
        <end position="535"/>
    </location>
</feature>
<dbReference type="InterPro" id="IPR018358">
    <property type="entry name" value="Disintegrin_CS"/>
</dbReference>
<dbReference type="InterPro" id="IPR000742">
    <property type="entry name" value="EGF"/>
</dbReference>
<dbReference type="InterPro" id="IPR002870">
    <property type="entry name" value="Peptidase_M12B_N"/>
</dbReference>
<dbReference type="PROSITE" id="PS01186">
    <property type="entry name" value="EGF_2"/>
    <property type="match status" value="1"/>
</dbReference>
<evidence type="ECO:0000313" key="15">
    <source>
        <dbReference type="Proteomes" id="UP000694395"/>
    </source>
</evidence>
<dbReference type="PROSITE" id="PS50215">
    <property type="entry name" value="ADAM_MEPRO"/>
    <property type="match status" value="1"/>
</dbReference>
<proteinExistence type="predicted"/>
<feature type="disulfide bond" evidence="6">
    <location>
        <begin position="507"/>
        <end position="527"/>
    </location>
</feature>
<feature type="compositionally biased region" description="Low complexity" evidence="9">
    <location>
        <begin position="783"/>
        <end position="793"/>
    </location>
</feature>
<comment type="subcellular location">
    <subcellularLocation>
        <location evidence="1">Membrane</location>
        <topology evidence="1">Single-pass type I membrane protein</topology>
    </subcellularLocation>
</comment>
<keyword evidence="8" id="KW-0479">Metal-binding</keyword>
<organism evidence="14 15">
    <name type="scientific">Oncorhynchus mykiss</name>
    <name type="common">Rainbow trout</name>
    <name type="synonym">Salmo gairdneri</name>
    <dbReference type="NCBI Taxonomy" id="8022"/>
    <lineage>
        <taxon>Eukaryota</taxon>
        <taxon>Metazoa</taxon>
        <taxon>Chordata</taxon>
        <taxon>Craniata</taxon>
        <taxon>Vertebrata</taxon>
        <taxon>Euteleostomi</taxon>
        <taxon>Actinopterygii</taxon>
        <taxon>Neopterygii</taxon>
        <taxon>Teleostei</taxon>
        <taxon>Protacanthopterygii</taxon>
        <taxon>Salmoniformes</taxon>
        <taxon>Salmonidae</taxon>
        <taxon>Salmoninae</taxon>
        <taxon>Oncorhynchus</taxon>
    </lineage>
</organism>
<keyword evidence="7" id="KW-0245">EGF-like domain</keyword>
<feature type="binding site" evidence="8">
    <location>
        <position position="387"/>
    </location>
    <ligand>
        <name>Zn(2+)</name>
        <dbReference type="ChEBI" id="CHEBI:29105"/>
        <note>catalytic</note>
    </ligand>
</feature>
<evidence type="ECO:0000256" key="3">
    <source>
        <dbReference type="ARBA" id="ARBA00022989"/>
    </source>
</evidence>
<accession>A0A8K9Y8D0</accession>
<dbReference type="Proteomes" id="UP000694395">
    <property type="component" value="Unassembled WGS sequence"/>
</dbReference>
<evidence type="ECO:0000256" key="6">
    <source>
        <dbReference type="PROSITE-ProRule" id="PRU00068"/>
    </source>
</evidence>
<evidence type="ECO:0000256" key="4">
    <source>
        <dbReference type="ARBA" id="ARBA00023136"/>
    </source>
</evidence>
<dbReference type="PROSITE" id="PS00427">
    <property type="entry name" value="DISINTEGRIN_1"/>
    <property type="match status" value="1"/>
</dbReference>
<evidence type="ECO:0000256" key="9">
    <source>
        <dbReference type="SAM" id="MobiDB-lite"/>
    </source>
</evidence>
<keyword evidence="4 10" id="KW-0472">Membrane</keyword>
<reference evidence="14" key="1">
    <citation type="submission" date="2025-08" db="UniProtKB">
        <authorList>
            <consortium name="Ensembl"/>
        </authorList>
    </citation>
    <scope>IDENTIFICATION</scope>
</reference>
<feature type="compositionally biased region" description="Polar residues" evidence="9">
    <location>
        <begin position="818"/>
        <end position="829"/>
    </location>
</feature>
<feature type="region of interest" description="Disordered" evidence="9">
    <location>
        <begin position="766"/>
        <end position="902"/>
    </location>
</feature>
<dbReference type="GO" id="GO:0006508">
    <property type="term" value="P:proteolysis"/>
    <property type="evidence" value="ECO:0007669"/>
    <property type="project" value="InterPro"/>
</dbReference>
<evidence type="ECO:0008006" key="16">
    <source>
        <dbReference type="Google" id="ProtNLM"/>
    </source>
</evidence>
<comment type="caution">
    <text evidence="7">Lacks conserved residue(s) required for the propagation of feature annotation.</text>
</comment>
<evidence type="ECO:0000259" key="13">
    <source>
        <dbReference type="PROSITE" id="PS50215"/>
    </source>
</evidence>
<dbReference type="Ensembl" id="ENSOMYT00000133618.1">
    <property type="protein sequence ID" value="ENSOMYP00000143561.1"/>
    <property type="gene ID" value="ENSOMYG00000072553.1"/>
</dbReference>
<dbReference type="PANTHER" id="PTHR11905:SF136">
    <property type="entry name" value="DISINTEGRIN AND METALLOPROTEINASE DOMAIN-CONTAINING PROTEIN 9"/>
    <property type="match status" value="1"/>
</dbReference>
<protein>
    <recommendedName>
        <fullName evidence="16">Disintegrin and metalloproteinase domain-containing protein 9-like</fullName>
    </recommendedName>
</protein>
<evidence type="ECO:0000259" key="12">
    <source>
        <dbReference type="PROSITE" id="PS50214"/>
    </source>
</evidence>
<feature type="binding site" evidence="8">
    <location>
        <position position="393"/>
    </location>
    <ligand>
        <name>Zn(2+)</name>
        <dbReference type="ChEBI" id="CHEBI:29105"/>
        <note>catalytic</note>
    </ligand>
</feature>
<feature type="disulfide bond" evidence="8">
    <location>
        <begin position="400"/>
        <end position="405"/>
    </location>
</feature>
<evidence type="ECO:0000259" key="11">
    <source>
        <dbReference type="PROSITE" id="PS50026"/>
    </source>
</evidence>
<dbReference type="InterPro" id="IPR001590">
    <property type="entry name" value="Peptidase_M12B"/>
</dbReference>
<dbReference type="Pfam" id="PF01562">
    <property type="entry name" value="Pep_M12B_propep"/>
    <property type="match status" value="1"/>
</dbReference>
<dbReference type="InterPro" id="IPR006586">
    <property type="entry name" value="ADAM_Cys-rich"/>
</dbReference>
<dbReference type="Gene3D" id="4.10.70.10">
    <property type="entry name" value="Disintegrin domain"/>
    <property type="match status" value="1"/>
</dbReference>
<feature type="disulfide bond" evidence="7">
    <location>
        <begin position="701"/>
        <end position="710"/>
    </location>
</feature>
<feature type="domain" description="EGF-like" evidence="11">
    <location>
        <begin position="677"/>
        <end position="711"/>
    </location>
</feature>
<evidence type="ECO:0000256" key="1">
    <source>
        <dbReference type="ARBA" id="ARBA00004479"/>
    </source>
</evidence>
<evidence type="ECO:0000256" key="8">
    <source>
        <dbReference type="PROSITE-ProRule" id="PRU00276"/>
    </source>
</evidence>
<feature type="transmembrane region" description="Helical" evidence="10">
    <location>
        <begin position="734"/>
        <end position="756"/>
    </location>
</feature>
<dbReference type="GO" id="GO:0005886">
    <property type="term" value="C:plasma membrane"/>
    <property type="evidence" value="ECO:0007669"/>
    <property type="project" value="TreeGrafter"/>
</dbReference>
<feature type="active site" evidence="8">
    <location>
        <position position="384"/>
    </location>
</feature>
<dbReference type="InterPro" id="IPR034027">
    <property type="entry name" value="Reprolysin_adamalysin"/>
</dbReference>
<evidence type="ECO:0000256" key="5">
    <source>
        <dbReference type="ARBA" id="ARBA00023157"/>
    </source>
</evidence>
<dbReference type="PROSITE" id="PS50214">
    <property type="entry name" value="DISINTEGRIN_2"/>
    <property type="match status" value="1"/>
</dbReference>
<evidence type="ECO:0000256" key="10">
    <source>
        <dbReference type="SAM" id="Phobius"/>
    </source>
</evidence>
<keyword evidence="15" id="KW-1185">Reference proteome</keyword>